<feature type="transmembrane region" description="Helical" evidence="1">
    <location>
        <begin position="61"/>
        <end position="83"/>
    </location>
</feature>
<evidence type="ECO:0000313" key="3">
    <source>
        <dbReference type="EMBL" id="KIL70616.1"/>
    </source>
</evidence>
<evidence type="ECO:0000256" key="1">
    <source>
        <dbReference type="SAM" id="Phobius"/>
    </source>
</evidence>
<feature type="transmembrane region" description="Helical" evidence="1">
    <location>
        <begin position="95"/>
        <end position="119"/>
    </location>
</feature>
<dbReference type="EMBL" id="KN818223">
    <property type="protein sequence ID" value="KIL70616.1"/>
    <property type="molecule type" value="Genomic_DNA"/>
</dbReference>
<proteinExistence type="predicted"/>
<dbReference type="InParanoid" id="A0A0C2XM54"/>
<dbReference type="OrthoDB" id="2937326at2759"/>
<feature type="domain" description="DUF7704" evidence="2">
    <location>
        <begin position="6"/>
        <end position="157"/>
    </location>
</feature>
<gene>
    <name evidence="3" type="ORF">M378DRAFT_155555</name>
</gene>
<sequence length="170" mass="18836">MAAFHALPGFYQVLFLYLEPLSMVLPAIVVYAYPGTSWFHHQLIPSSQTASQLLDERTQMAIWQLANCYFLLSLIEAVVFRAVRDTLPQNPQAQERLIGASLAVLAVADVTHIAATIAGLPTDLRFAFMHWNATTHGNVTAVVVLLTARICWFLGIGRSRSVNGNQRKTL</sequence>
<keyword evidence="1" id="KW-1133">Transmembrane helix</keyword>
<dbReference type="PANTHER" id="PTHR37019">
    <property type="entry name" value="CHROMOSOME 1, WHOLE GENOME SHOTGUN SEQUENCE"/>
    <property type="match status" value="1"/>
</dbReference>
<dbReference type="HOGENOM" id="CLU_112091_3_0_1"/>
<dbReference type="STRING" id="946122.A0A0C2XM54"/>
<keyword evidence="1" id="KW-0812">Transmembrane</keyword>
<reference evidence="3 4" key="1">
    <citation type="submission" date="2014-04" db="EMBL/GenBank/DDBJ databases">
        <title>Evolutionary Origins and Diversification of the Mycorrhizal Mutualists.</title>
        <authorList>
            <consortium name="DOE Joint Genome Institute"/>
            <consortium name="Mycorrhizal Genomics Consortium"/>
            <person name="Kohler A."/>
            <person name="Kuo A."/>
            <person name="Nagy L.G."/>
            <person name="Floudas D."/>
            <person name="Copeland A."/>
            <person name="Barry K.W."/>
            <person name="Cichocki N."/>
            <person name="Veneault-Fourrey C."/>
            <person name="LaButti K."/>
            <person name="Lindquist E.A."/>
            <person name="Lipzen A."/>
            <person name="Lundell T."/>
            <person name="Morin E."/>
            <person name="Murat C."/>
            <person name="Riley R."/>
            <person name="Ohm R."/>
            <person name="Sun H."/>
            <person name="Tunlid A."/>
            <person name="Henrissat B."/>
            <person name="Grigoriev I.V."/>
            <person name="Hibbett D.S."/>
            <person name="Martin F."/>
        </authorList>
    </citation>
    <scope>NUCLEOTIDE SEQUENCE [LARGE SCALE GENOMIC DNA]</scope>
    <source>
        <strain evidence="3 4">Koide BX008</strain>
    </source>
</reference>
<dbReference type="InterPro" id="IPR056121">
    <property type="entry name" value="DUF7704"/>
</dbReference>
<feature type="transmembrane region" description="Helical" evidence="1">
    <location>
        <begin position="139"/>
        <end position="157"/>
    </location>
</feature>
<organism evidence="3 4">
    <name type="scientific">Amanita muscaria (strain Koide BX008)</name>
    <dbReference type="NCBI Taxonomy" id="946122"/>
    <lineage>
        <taxon>Eukaryota</taxon>
        <taxon>Fungi</taxon>
        <taxon>Dikarya</taxon>
        <taxon>Basidiomycota</taxon>
        <taxon>Agaricomycotina</taxon>
        <taxon>Agaricomycetes</taxon>
        <taxon>Agaricomycetidae</taxon>
        <taxon>Agaricales</taxon>
        <taxon>Pluteineae</taxon>
        <taxon>Amanitaceae</taxon>
        <taxon>Amanita</taxon>
    </lineage>
</organism>
<keyword evidence="1" id="KW-0472">Membrane</keyword>
<keyword evidence="4" id="KW-1185">Reference proteome</keyword>
<dbReference type="AlphaFoldDB" id="A0A0C2XM54"/>
<accession>A0A0C2XM54</accession>
<evidence type="ECO:0000313" key="4">
    <source>
        <dbReference type="Proteomes" id="UP000054549"/>
    </source>
</evidence>
<dbReference type="Pfam" id="PF24803">
    <property type="entry name" value="DUF7704"/>
    <property type="match status" value="1"/>
</dbReference>
<name>A0A0C2XM54_AMAMK</name>
<feature type="transmembrane region" description="Helical" evidence="1">
    <location>
        <begin position="12"/>
        <end position="33"/>
    </location>
</feature>
<dbReference type="PANTHER" id="PTHR37019:SF2">
    <property type="entry name" value="EXPERA DOMAIN-CONTAINING PROTEIN"/>
    <property type="match status" value="1"/>
</dbReference>
<dbReference type="Proteomes" id="UP000054549">
    <property type="component" value="Unassembled WGS sequence"/>
</dbReference>
<evidence type="ECO:0000259" key="2">
    <source>
        <dbReference type="Pfam" id="PF24803"/>
    </source>
</evidence>
<protein>
    <recommendedName>
        <fullName evidence="2">DUF7704 domain-containing protein</fullName>
    </recommendedName>
</protein>